<evidence type="ECO:0000256" key="2">
    <source>
        <dbReference type="ARBA" id="ARBA00022801"/>
    </source>
</evidence>
<organism evidence="4 5">
    <name type="scientific">Chitinophaga dinghuensis</name>
    <dbReference type="NCBI Taxonomy" id="1539050"/>
    <lineage>
        <taxon>Bacteria</taxon>
        <taxon>Pseudomonadati</taxon>
        <taxon>Bacteroidota</taxon>
        <taxon>Chitinophagia</taxon>
        <taxon>Chitinophagales</taxon>
        <taxon>Chitinophagaceae</taxon>
        <taxon>Chitinophaga</taxon>
    </lineage>
</organism>
<dbReference type="CDD" id="cd03443">
    <property type="entry name" value="PaaI_thioesterase"/>
    <property type="match status" value="1"/>
</dbReference>
<dbReference type="PANTHER" id="PTHR21660">
    <property type="entry name" value="THIOESTERASE SUPERFAMILY MEMBER-RELATED"/>
    <property type="match status" value="1"/>
</dbReference>
<keyword evidence="5" id="KW-1185">Reference proteome</keyword>
<dbReference type="PANTHER" id="PTHR21660:SF1">
    <property type="entry name" value="ACYL-COENZYME A THIOESTERASE 13"/>
    <property type="match status" value="1"/>
</dbReference>
<dbReference type="Pfam" id="PF03061">
    <property type="entry name" value="4HBT"/>
    <property type="match status" value="1"/>
</dbReference>
<dbReference type="SUPFAM" id="SSF54637">
    <property type="entry name" value="Thioesterase/thiol ester dehydrase-isomerase"/>
    <property type="match status" value="1"/>
</dbReference>
<reference evidence="4 5" key="1">
    <citation type="submission" date="2018-06" db="EMBL/GenBank/DDBJ databases">
        <title>Genomic Encyclopedia of Archaeal and Bacterial Type Strains, Phase II (KMG-II): from individual species to whole genera.</title>
        <authorList>
            <person name="Goeker M."/>
        </authorList>
    </citation>
    <scope>NUCLEOTIDE SEQUENCE [LARGE SCALE GENOMIC DNA]</scope>
    <source>
        <strain evidence="4 5">DSM 29821</strain>
    </source>
</reference>
<name>A0A327VUF2_9BACT</name>
<dbReference type="OrthoDB" id="9806185at2"/>
<dbReference type="EMBL" id="QLMA01000007">
    <property type="protein sequence ID" value="RAJ77568.1"/>
    <property type="molecule type" value="Genomic_DNA"/>
</dbReference>
<comment type="similarity">
    <text evidence="1">Belongs to the thioesterase PaaI family.</text>
</comment>
<dbReference type="InterPro" id="IPR003736">
    <property type="entry name" value="PAAI_dom"/>
</dbReference>
<dbReference type="Gene3D" id="3.10.129.10">
    <property type="entry name" value="Hotdog Thioesterase"/>
    <property type="match status" value="1"/>
</dbReference>
<protein>
    <submittedName>
        <fullName evidence="4">Uncharacterized protein (TIGR00369 family)</fullName>
    </submittedName>
</protein>
<evidence type="ECO:0000313" key="4">
    <source>
        <dbReference type="EMBL" id="RAJ77568.1"/>
    </source>
</evidence>
<dbReference type="InterPro" id="IPR006683">
    <property type="entry name" value="Thioestr_dom"/>
</dbReference>
<accession>A0A327VUF2</accession>
<dbReference type="NCBIfam" id="TIGR00369">
    <property type="entry name" value="unchar_dom_1"/>
    <property type="match status" value="1"/>
</dbReference>
<dbReference type="Proteomes" id="UP000249819">
    <property type="component" value="Unassembled WGS sequence"/>
</dbReference>
<dbReference type="AlphaFoldDB" id="A0A327VUF2"/>
<evidence type="ECO:0000256" key="1">
    <source>
        <dbReference type="ARBA" id="ARBA00008324"/>
    </source>
</evidence>
<sequence>MIIPAHYPIFVYYQHQYHMNPVAPEIEKRIHDSFGRQKLMTAYGAKISAIGHGYMEISLDPQDFLLRTSGIFHGGVLAAMADTAAGYAAGTVHVNDASFLTVEFKINYLNQAKGTQLITRAKLLKSGFTLTVAQADLFTIEEGQERQVATALVTLMKAK</sequence>
<dbReference type="InterPro" id="IPR039298">
    <property type="entry name" value="ACOT13"/>
</dbReference>
<dbReference type="InterPro" id="IPR029069">
    <property type="entry name" value="HotDog_dom_sf"/>
</dbReference>
<comment type="caution">
    <text evidence="4">The sequence shown here is derived from an EMBL/GenBank/DDBJ whole genome shotgun (WGS) entry which is preliminary data.</text>
</comment>
<evidence type="ECO:0000313" key="5">
    <source>
        <dbReference type="Proteomes" id="UP000249819"/>
    </source>
</evidence>
<dbReference type="GO" id="GO:0047617">
    <property type="term" value="F:fatty acyl-CoA hydrolase activity"/>
    <property type="evidence" value="ECO:0007669"/>
    <property type="project" value="InterPro"/>
</dbReference>
<feature type="domain" description="Thioesterase" evidence="3">
    <location>
        <begin position="70"/>
        <end position="142"/>
    </location>
</feature>
<evidence type="ECO:0000259" key="3">
    <source>
        <dbReference type="Pfam" id="PF03061"/>
    </source>
</evidence>
<keyword evidence="2" id="KW-0378">Hydrolase</keyword>
<gene>
    <name evidence="4" type="ORF">CLV59_107335</name>
</gene>
<proteinExistence type="inferred from homology"/>